<protein>
    <recommendedName>
        <fullName evidence="7">Orotidine 5'-phosphate decarboxylase</fullName>
        <ecNumber evidence="7">4.1.1.23</ecNumber>
    </recommendedName>
    <alternativeName>
        <fullName evidence="7">OMP decarboxylase</fullName>
        <shortName evidence="7">OMPDCase</shortName>
        <shortName evidence="7">OMPdecase</shortName>
    </alternativeName>
</protein>
<dbReference type="KEGG" id="rgi:RGI145_00360"/>
<dbReference type="HAMAP" id="MF_01200_B">
    <property type="entry name" value="OMPdecase_type1_B"/>
    <property type="match status" value="1"/>
</dbReference>
<comment type="catalytic activity">
    <reaction evidence="6 7 10">
        <text>orotidine 5'-phosphate + H(+) = UMP + CO2</text>
        <dbReference type="Rhea" id="RHEA:11596"/>
        <dbReference type="ChEBI" id="CHEBI:15378"/>
        <dbReference type="ChEBI" id="CHEBI:16526"/>
        <dbReference type="ChEBI" id="CHEBI:57538"/>
        <dbReference type="ChEBI" id="CHEBI:57865"/>
        <dbReference type="EC" id="4.1.1.23"/>
    </reaction>
</comment>
<feature type="active site" description="Proton donor" evidence="7">
    <location>
        <position position="69"/>
    </location>
</feature>
<dbReference type="Gene3D" id="3.20.20.70">
    <property type="entry name" value="Aldolase class I"/>
    <property type="match status" value="1"/>
</dbReference>
<comment type="function">
    <text evidence="1 7">Catalyzes the decarboxylation of orotidine 5'-monophosphate (OMP) to uridine 5'-monophosphate (UMP).</text>
</comment>
<evidence type="ECO:0000313" key="15">
    <source>
        <dbReference type="Proteomes" id="UP001258945"/>
    </source>
</evidence>
<dbReference type="GO" id="GO:0004590">
    <property type="term" value="F:orotidine-5'-phosphate decarboxylase activity"/>
    <property type="evidence" value="ECO:0007669"/>
    <property type="project" value="UniProtKB-UniRule"/>
</dbReference>
<keyword evidence="3 7" id="KW-0210">Decarboxylase</keyword>
<feature type="binding site" evidence="7 9">
    <location>
        <position position="189"/>
    </location>
    <ligand>
        <name>substrate</name>
    </ligand>
</feature>
<evidence type="ECO:0000256" key="5">
    <source>
        <dbReference type="ARBA" id="ARBA00023239"/>
    </source>
</evidence>
<sequence>MSLIARPHPGRKQLIVAIDTPDPAKAAGLARHLAPEVGLLKLGLEFFVAAGPGAVRDVAGEMPVFLDLKLHDIPNTVAGAVRSACAVRPAMLTIHAAGGATMIAAARRAAEEAGGAARPAILAVTVLTSLSAAMLAETGVSGGTSQQVLRLSRLALEAGADGLVCSPHEAALIRKAFGDRPMLVVPGVRPAGAEPGDQSRVATPADTIRAGADWIVLGRPITNAADPVAAARAVVAELAPLGDAP</sequence>
<evidence type="ECO:0000256" key="2">
    <source>
        <dbReference type="ARBA" id="ARBA00004861"/>
    </source>
</evidence>
<dbReference type="PROSITE" id="PS00156">
    <property type="entry name" value="OMPDECASE"/>
    <property type="match status" value="1"/>
</dbReference>
<dbReference type="InterPro" id="IPR011060">
    <property type="entry name" value="RibuloseP-bd_barrel"/>
</dbReference>
<dbReference type="EC" id="4.1.1.23" evidence="7"/>
<organism evidence="12 14">
    <name type="scientific">Roseomonas gilardii</name>
    <dbReference type="NCBI Taxonomy" id="257708"/>
    <lineage>
        <taxon>Bacteria</taxon>
        <taxon>Pseudomonadati</taxon>
        <taxon>Pseudomonadota</taxon>
        <taxon>Alphaproteobacteria</taxon>
        <taxon>Acetobacterales</taxon>
        <taxon>Roseomonadaceae</taxon>
        <taxon>Roseomonas</taxon>
    </lineage>
</organism>
<dbReference type="GO" id="GO:0044205">
    <property type="term" value="P:'de novo' UMP biosynthetic process"/>
    <property type="evidence" value="ECO:0007669"/>
    <property type="project" value="UniProtKB-UniRule"/>
</dbReference>
<reference evidence="13 15" key="2">
    <citation type="journal article" date="2019" name="Microb. Pathog.">
        <title>Comparison of VITEK 2, MALDI-TOF MS, 16S rRNA gene sequencing, and whole-genome sequencing for identification of Roseomonas mucosa.</title>
        <authorList>
            <person name="Rudolph W.W."/>
            <person name="Gunzer F."/>
            <person name="Trauth M."/>
            <person name="Bunk B."/>
            <person name="Bigge R."/>
            <person name="Schrottner P."/>
        </authorList>
    </citation>
    <scope>NUCLEOTIDE SEQUENCE [LARGE SCALE GENOMIC DNA]</scope>
    <source>
        <strain evidence="13 15">DSM 103800</strain>
    </source>
</reference>
<evidence type="ECO:0000313" key="14">
    <source>
        <dbReference type="Proteomes" id="UP000185494"/>
    </source>
</evidence>
<evidence type="ECO:0000256" key="1">
    <source>
        <dbReference type="ARBA" id="ARBA00002356"/>
    </source>
</evidence>
<proteinExistence type="inferred from homology"/>
<comment type="similarity">
    <text evidence="7">Belongs to the OMP decarboxylase family. Type 1 subfamily.</text>
</comment>
<dbReference type="InterPro" id="IPR014732">
    <property type="entry name" value="OMPdecase"/>
</dbReference>
<evidence type="ECO:0000256" key="6">
    <source>
        <dbReference type="ARBA" id="ARBA00049157"/>
    </source>
</evidence>
<feature type="binding site" evidence="7 9">
    <location>
        <position position="198"/>
    </location>
    <ligand>
        <name>substrate</name>
    </ligand>
</feature>
<dbReference type="STRING" id="257708.RGI145_00360"/>
<dbReference type="EMBL" id="JAVVDO010000017">
    <property type="protein sequence ID" value="MDT8331729.1"/>
    <property type="molecule type" value="Genomic_DNA"/>
</dbReference>
<keyword evidence="5 7" id="KW-0456">Lyase</keyword>
<evidence type="ECO:0000256" key="10">
    <source>
        <dbReference type="RuleBase" id="RU000512"/>
    </source>
</evidence>
<feature type="active site" description="For OMPdecase activity" evidence="8">
    <location>
        <position position="69"/>
    </location>
</feature>
<evidence type="ECO:0000256" key="8">
    <source>
        <dbReference type="PIRSR" id="PIRSR614732-1"/>
    </source>
</evidence>
<keyword evidence="15" id="KW-1185">Reference proteome</keyword>
<dbReference type="GO" id="GO:0005829">
    <property type="term" value="C:cytosol"/>
    <property type="evidence" value="ECO:0007669"/>
    <property type="project" value="TreeGrafter"/>
</dbReference>
<evidence type="ECO:0000256" key="4">
    <source>
        <dbReference type="ARBA" id="ARBA00022975"/>
    </source>
</evidence>
<dbReference type="PANTHER" id="PTHR32119:SF2">
    <property type="entry name" value="OROTIDINE 5'-PHOSPHATE DECARBOXYLASE"/>
    <property type="match status" value="1"/>
</dbReference>
<dbReference type="InterPro" id="IPR001754">
    <property type="entry name" value="OMPdeCOase_dom"/>
</dbReference>
<dbReference type="InterPro" id="IPR047596">
    <property type="entry name" value="OMPdecase_bac"/>
</dbReference>
<feature type="binding site" evidence="7 9">
    <location>
        <position position="41"/>
    </location>
    <ligand>
        <name>substrate</name>
    </ligand>
</feature>
<dbReference type="SUPFAM" id="SSF51366">
    <property type="entry name" value="Ribulose-phoshate binding barrel"/>
    <property type="match status" value="1"/>
</dbReference>
<accession>A0A1L7AAJ9</accession>
<dbReference type="Pfam" id="PF00215">
    <property type="entry name" value="OMPdecase"/>
    <property type="match status" value="1"/>
</dbReference>
<dbReference type="AlphaFoldDB" id="A0A1L7AAJ9"/>
<reference evidence="13" key="3">
    <citation type="submission" date="2023-09" db="EMBL/GenBank/DDBJ databases">
        <authorList>
            <person name="Schober I."/>
            <person name="Bunk B."/>
        </authorList>
    </citation>
    <scope>NUCLEOTIDE SEQUENCE</scope>
    <source>
        <strain evidence="13">DSM 103800</strain>
    </source>
</reference>
<feature type="binding site" evidence="7">
    <location>
        <begin position="67"/>
        <end position="76"/>
    </location>
    <ligand>
        <name>substrate</name>
    </ligand>
</feature>
<keyword evidence="4 7" id="KW-0665">Pyrimidine biosynthesis</keyword>
<dbReference type="EMBL" id="CP015583">
    <property type="protein sequence ID" value="APT55806.1"/>
    <property type="molecule type" value="Genomic_DNA"/>
</dbReference>
<feature type="active site" description="For OMPdecase activity" evidence="8">
    <location>
        <position position="67"/>
    </location>
</feature>
<dbReference type="InterPro" id="IPR018089">
    <property type="entry name" value="OMPdecase_AS"/>
</dbReference>
<evidence type="ECO:0000313" key="13">
    <source>
        <dbReference type="EMBL" id="MDT8331729.1"/>
    </source>
</evidence>
<evidence type="ECO:0000256" key="3">
    <source>
        <dbReference type="ARBA" id="ARBA00022793"/>
    </source>
</evidence>
<dbReference type="SMART" id="SM00934">
    <property type="entry name" value="OMPdecase"/>
    <property type="match status" value="1"/>
</dbReference>
<dbReference type="CDD" id="cd04725">
    <property type="entry name" value="OMP_decarboxylase_like"/>
    <property type="match status" value="1"/>
</dbReference>
<dbReference type="GO" id="GO:0006207">
    <property type="term" value="P:'de novo' pyrimidine nucleobase biosynthetic process"/>
    <property type="evidence" value="ECO:0007669"/>
    <property type="project" value="InterPro"/>
</dbReference>
<reference evidence="12 14" key="1">
    <citation type="submission" date="2016-05" db="EMBL/GenBank/DDBJ databases">
        <title>Complete Genome and Methylome Analysis of Psychrotrophic Bacterial Isolates from Antarctic Lake Untersee.</title>
        <authorList>
            <person name="Fomenkov A."/>
            <person name="Akimov V.N."/>
            <person name="Vasilyeva L.V."/>
            <person name="Andersen D."/>
            <person name="Vincze T."/>
            <person name="Roberts R.J."/>
        </authorList>
    </citation>
    <scope>NUCLEOTIDE SEQUENCE [LARGE SCALE GENOMIC DNA]</scope>
    <source>
        <strain evidence="12 14">U14-5</strain>
    </source>
</reference>
<dbReference type="NCBIfam" id="TIGR01740">
    <property type="entry name" value="pyrF"/>
    <property type="match status" value="1"/>
</dbReference>
<dbReference type="RefSeq" id="WP_075796777.1">
    <property type="nucleotide sequence ID" value="NZ_CP015583.1"/>
</dbReference>
<evidence type="ECO:0000256" key="9">
    <source>
        <dbReference type="PIRSR" id="PIRSR614732-2"/>
    </source>
</evidence>
<dbReference type="InterPro" id="IPR013785">
    <property type="entry name" value="Aldolase_TIM"/>
</dbReference>
<dbReference type="eggNOG" id="COG0284">
    <property type="taxonomic scope" value="Bacteria"/>
</dbReference>
<dbReference type="Proteomes" id="UP000185494">
    <property type="component" value="Chromosome 1"/>
</dbReference>
<feature type="domain" description="Orotidine 5'-phosphate decarboxylase" evidence="11">
    <location>
        <begin position="13"/>
        <end position="234"/>
    </location>
</feature>
<dbReference type="NCBIfam" id="NF001273">
    <property type="entry name" value="PRK00230.1"/>
    <property type="match status" value="1"/>
</dbReference>
<feature type="binding site" evidence="7 9">
    <location>
        <position position="219"/>
    </location>
    <ligand>
        <name>substrate</name>
    </ligand>
</feature>
<comment type="pathway">
    <text evidence="2 7 10">Pyrimidine metabolism; UMP biosynthesis via de novo pathway; UMP from orotate: step 2/2.</text>
</comment>
<evidence type="ECO:0000313" key="12">
    <source>
        <dbReference type="EMBL" id="APT55806.1"/>
    </source>
</evidence>
<dbReference type="Proteomes" id="UP001258945">
    <property type="component" value="Unassembled WGS sequence"/>
</dbReference>
<feature type="binding site" evidence="7 9">
    <location>
        <position position="218"/>
    </location>
    <ligand>
        <name>substrate</name>
    </ligand>
</feature>
<comment type="subunit">
    <text evidence="7">Homodimer.</text>
</comment>
<evidence type="ECO:0000256" key="7">
    <source>
        <dbReference type="HAMAP-Rule" id="MF_01200"/>
    </source>
</evidence>
<gene>
    <name evidence="7 13" type="primary">pyrF</name>
    <name evidence="12" type="ORF">RGI145_00360</name>
    <name evidence="13" type="ORF">RQ831_11740</name>
</gene>
<feature type="binding site" evidence="7 9">
    <location>
        <position position="128"/>
    </location>
    <ligand>
        <name>substrate</name>
    </ligand>
</feature>
<name>A0A1L7AAJ9_9PROT</name>
<evidence type="ECO:0000259" key="11">
    <source>
        <dbReference type="SMART" id="SM00934"/>
    </source>
</evidence>
<dbReference type="PANTHER" id="PTHR32119">
    <property type="entry name" value="OROTIDINE 5'-PHOSPHATE DECARBOXYLASE"/>
    <property type="match status" value="1"/>
</dbReference>
<feature type="binding site" evidence="7 9">
    <location>
        <position position="19"/>
    </location>
    <ligand>
        <name>substrate</name>
    </ligand>
</feature>
<feature type="active site" description="For OMPdecase activity" evidence="8">
    <location>
        <position position="72"/>
    </location>
</feature>
<dbReference type="UniPathway" id="UPA00070">
    <property type="reaction ID" value="UER00120"/>
</dbReference>